<keyword evidence="3" id="KW-0326">Glycosidase</keyword>
<sequence>MTRKKSTMKNRLIVFAVALMLGLAGWAQSVKPLPSLHVEGKWLVDTYGNHVVLHGCMDTPSMWFNGNRWGGGYNDTGAKNCMAYFEKLYTGLQAANCDVFRLHLDPAWTNDGSVNAAGFTTVSGDKSKDPLGQEVGGEANIHHFSEARLKHYMEVLYVPLMKMAMAHGMYVVVRPPGVCPGEIRVDSYYQKYLLTVWDIVSKDKTIQNFSGQISLELANEPIGVKNANGSESDATLHDFFQPIVDKIRENGFKGIIWIPGSGYQSNYRGYKKYPIKGDNIGYAVHDYPGWYNCSDEKVDRDGLTKSKQDNLNSFLDAVPVVKTNPVIITEVDWSPLKEPKEIDHYNEMGQPTYKNLGTWATASTSKWGLCFKNLLDNLGNMSMTLTHPHDYIDLDKLMQDPQHPVPAFNGNTEACSGACWEWYADYIKVDNPVADYLCDIPVADNGNGTYTNPVVRADIPDPDVIRVGDTYYMVSTTMVHFPGATILKSKDMVNWEYCANPLEKLLDDDRYNLRNGQNFYSKGMWACSMKYHDGKFYILINGNDSRAWLLTATDPEGKWTVKRLAHNYYDPGMLFDNGKVYIVCGINHLTMVELDENFNELRSKVVVVRDDAGLEGCHLYKHGDYYYIYATYGGWPSGQVAFRSTDPFGTYEEKMLVEKTINGQVNTIHQGALIEDTAGKWWTIMQQDLGALGRFPNLQPVTWVDGWPIVGNNGVPYQTYTKPVGTNEYPRQMTTTDVFRNFPLDMQWEWNHLPQANGYSLFERAGWLRLKATSTTNLLSQAQNTLTQRIYMRSDKPSIGTVRLDVTKLADGDRAGICIFQDPYAQIGVEKKNGEYKIYWRQDALDGAAASTKEQYASATVTDIVYLRASFNYNTSKTKFYYSLDNKTWSALGGETSMGFNLSVFVGARFGLFCYATSALGGGSADFDWFSTEEDFDENALYQPFNRPLDESMFTATKLTPAATSMDLKIGALYAPRITATFMDKHTENVSPQVTFESSNPENVEIVNGQLRGLKQASSVITASYTDILGNSLETSFTANGTYFPLGQDDVKVLKGSGTYTEKNHIFVPNKNGRVGWSYDTPIDISEFKYLVIKLLTVTTSTPNYGVIICPKTTLSVWHASDLTRNKITVIDLQSALYTSTQKKNQPLDLTNIASISLTSDGTGTGKVYVSEIYLTNEDPVGIDEVEVTPQAGKVNVYTLAGQLLQEGVSRSEAVKSLPAGIYVIGNKKVIIR</sequence>
<evidence type="ECO:0000256" key="3">
    <source>
        <dbReference type="ARBA" id="ARBA00023295"/>
    </source>
</evidence>
<dbReference type="AlphaFoldDB" id="A0A1H0H5A4"/>
<feature type="active site" description="Proton acceptor" evidence="4">
    <location>
        <position position="461"/>
    </location>
</feature>
<evidence type="ECO:0000256" key="4">
    <source>
        <dbReference type="PIRSR" id="PIRSR606710-1"/>
    </source>
</evidence>
<dbReference type="GO" id="GO:0000272">
    <property type="term" value="P:polysaccharide catabolic process"/>
    <property type="evidence" value="ECO:0007669"/>
    <property type="project" value="InterPro"/>
</dbReference>
<dbReference type="Gene3D" id="3.20.20.80">
    <property type="entry name" value="Glycosidases"/>
    <property type="match status" value="1"/>
</dbReference>
<feature type="domain" description="Glycoside hydrolase family 5" evidence="6">
    <location>
        <begin position="163"/>
        <end position="332"/>
    </location>
</feature>
<dbReference type="SUPFAM" id="SSF75005">
    <property type="entry name" value="Arabinanase/levansucrase/invertase"/>
    <property type="match status" value="1"/>
</dbReference>
<accession>A0A1H0H5A4</accession>
<dbReference type="Pfam" id="PF17851">
    <property type="entry name" value="GH43_C2"/>
    <property type="match status" value="1"/>
</dbReference>
<dbReference type="InterPro" id="IPR013320">
    <property type="entry name" value="ConA-like_dom_sf"/>
</dbReference>
<dbReference type="InterPro" id="IPR041542">
    <property type="entry name" value="GH43_C2"/>
</dbReference>
<protein>
    <submittedName>
        <fullName evidence="8">Beta-xylosidase</fullName>
    </submittedName>
</protein>
<dbReference type="PANTHER" id="PTHR42812">
    <property type="entry name" value="BETA-XYLOSIDASE"/>
    <property type="match status" value="1"/>
</dbReference>
<feature type="active site" description="Proton donor" evidence="4">
    <location>
        <position position="615"/>
    </location>
</feature>
<feature type="domain" description="Beta-xylosidase C-terminal Concanavalin A-like" evidence="7">
    <location>
        <begin position="737"/>
        <end position="931"/>
    </location>
</feature>
<dbReference type="Proteomes" id="UP000199134">
    <property type="component" value="Unassembled WGS sequence"/>
</dbReference>
<evidence type="ECO:0000256" key="2">
    <source>
        <dbReference type="ARBA" id="ARBA00022801"/>
    </source>
</evidence>
<evidence type="ECO:0000259" key="7">
    <source>
        <dbReference type="Pfam" id="PF17851"/>
    </source>
</evidence>
<evidence type="ECO:0000313" key="8">
    <source>
        <dbReference type="EMBL" id="SDO14318.1"/>
    </source>
</evidence>
<dbReference type="InterPro" id="IPR006710">
    <property type="entry name" value="Glyco_hydro_43"/>
</dbReference>
<comment type="similarity">
    <text evidence="1">Belongs to the glycosyl hydrolase 43 family.</text>
</comment>
<dbReference type="InterPro" id="IPR051795">
    <property type="entry name" value="Glycosyl_Hydrlase_43"/>
</dbReference>
<dbReference type="Gene3D" id="2.60.40.1080">
    <property type="match status" value="1"/>
</dbReference>
<dbReference type="Pfam" id="PF00150">
    <property type="entry name" value="Cellulase"/>
    <property type="match status" value="1"/>
</dbReference>
<dbReference type="EMBL" id="FNIW01000010">
    <property type="protein sequence ID" value="SDO14318.1"/>
    <property type="molecule type" value="Genomic_DNA"/>
</dbReference>
<dbReference type="SUPFAM" id="SSF49899">
    <property type="entry name" value="Concanavalin A-like lectins/glucanases"/>
    <property type="match status" value="1"/>
</dbReference>
<evidence type="ECO:0000256" key="1">
    <source>
        <dbReference type="ARBA" id="ARBA00009865"/>
    </source>
</evidence>
<proteinExistence type="inferred from homology"/>
<reference evidence="9" key="1">
    <citation type="submission" date="2016-10" db="EMBL/GenBank/DDBJ databases">
        <authorList>
            <person name="de Groot N.N."/>
        </authorList>
    </citation>
    <scope>NUCLEOTIDE SEQUENCE [LARGE SCALE GENOMIC DNA]</scope>
    <source>
        <strain evidence="9">BP1-145</strain>
    </source>
</reference>
<dbReference type="PANTHER" id="PTHR42812:SF12">
    <property type="entry name" value="BETA-XYLOSIDASE-RELATED"/>
    <property type="match status" value="1"/>
</dbReference>
<dbReference type="Gene3D" id="2.115.10.20">
    <property type="entry name" value="Glycosyl hydrolase domain, family 43"/>
    <property type="match status" value="1"/>
</dbReference>
<evidence type="ECO:0000259" key="6">
    <source>
        <dbReference type="Pfam" id="PF00150"/>
    </source>
</evidence>
<feature type="site" description="Important for catalytic activity, responsible for pKa modulation of the active site Glu and correct orientation of both the proton donor and substrate" evidence="5">
    <location>
        <position position="570"/>
    </location>
</feature>
<dbReference type="RefSeq" id="WP_218119276.1">
    <property type="nucleotide sequence ID" value="NZ_FNIW01000010.1"/>
</dbReference>
<gene>
    <name evidence="8" type="ORF">SAMN04487900_110122</name>
</gene>
<dbReference type="Gene3D" id="2.60.120.200">
    <property type="match status" value="1"/>
</dbReference>
<dbReference type="GO" id="GO:0004553">
    <property type="term" value="F:hydrolase activity, hydrolyzing O-glycosyl compounds"/>
    <property type="evidence" value="ECO:0007669"/>
    <property type="project" value="InterPro"/>
</dbReference>
<dbReference type="InterPro" id="IPR023296">
    <property type="entry name" value="Glyco_hydro_beta-prop_sf"/>
</dbReference>
<keyword evidence="2" id="KW-0378">Hydrolase</keyword>
<evidence type="ECO:0000256" key="5">
    <source>
        <dbReference type="PIRSR" id="PIRSR606710-2"/>
    </source>
</evidence>
<dbReference type="InterPro" id="IPR001547">
    <property type="entry name" value="Glyco_hydro_5"/>
</dbReference>
<dbReference type="SUPFAM" id="SSF51445">
    <property type="entry name" value="(Trans)glycosidases"/>
    <property type="match status" value="1"/>
</dbReference>
<organism evidence="8 9">
    <name type="scientific">Prevotella communis</name>
    <dbReference type="NCBI Taxonomy" id="2913614"/>
    <lineage>
        <taxon>Bacteria</taxon>
        <taxon>Pseudomonadati</taxon>
        <taxon>Bacteroidota</taxon>
        <taxon>Bacteroidia</taxon>
        <taxon>Bacteroidales</taxon>
        <taxon>Prevotellaceae</taxon>
        <taxon>Prevotella</taxon>
    </lineage>
</organism>
<comment type="caution">
    <text evidence="8">The sequence shown here is derived from an EMBL/GenBank/DDBJ whole genome shotgun (WGS) entry which is preliminary data.</text>
</comment>
<evidence type="ECO:0000313" key="9">
    <source>
        <dbReference type="Proteomes" id="UP000199134"/>
    </source>
</evidence>
<name>A0A1H0H5A4_9BACT</name>
<dbReference type="Pfam" id="PF04616">
    <property type="entry name" value="Glyco_hydro_43"/>
    <property type="match status" value="1"/>
</dbReference>
<dbReference type="InterPro" id="IPR017853">
    <property type="entry name" value="GH"/>
</dbReference>
<dbReference type="CDD" id="cd09001">
    <property type="entry name" value="GH43_FsAxh1-like"/>
    <property type="match status" value="1"/>
</dbReference>